<dbReference type="Proteomes" id="UP000824087">
    <property type="component" value="Unassembled WGS sequence"/>
</dbReference>
<dbReference type="CDD" id="cd18873">
    <property type="entry name" value="NUDIX_NadM_like"/>
    <property type="match status" value="1"/>
</dbReference>
<name>A0A9D1HVW0_9BACT</name>
<comment type="caution">
    <text evidence="2">The sequence shown here is derived from an EMBL/GenBank/DDBJ whole genome shotgun (WGS) entry which is preliminary data.</text>
</comment>
<dbReference type="InterPro" id="IPR015797">
    <property type="entry name" value="NUDIX_hydrolase-like_dom_sf"/>
</dbReference>
<reference evidence="2" key="1">
    <citation type="submission" date="2020-10" db="EMBL/GenBank/DDBJ databases">
        <authorList>
            <person name="Gilroy R."/>
        </authorList>
    </citation>
    <scope>NUCLEOTIDE SEQUENCE</scope>
    <source>
        <strain evidence="2">CHK197-8231</strain>
    </source>
</reference>
<gene>
    <name evidence="2" type="ORF">IAD49_01825</name>
</gene>
<dbReference type="GO" id="GO:0016787">
    <property type="term" value="F:hydrolase activity"/>
    <property type="evidence" value="ECO:0007669"/>
    <property type="project" value="UniProtKB-KW"/>
</dbReference>
<reference evidence="2" key="2">
    <citation type="journal article" date="2021" name="PeerJ">
        <title>Extensive microbial diversity within the chicken gut microbiome revealed by metagenomics and culture.</title>
        <authorList>
            <person name="Gilroy R."/>
            <person name="Ravi A."/>
            <person name="Getino M."/>
            <person name="Pursley I."/>
            <person name="Horton D.L."/>
            <person name="Alikhan N.F."/>
            <person name="Baker D."/>
            <person name="Gharbi K."/>
            <person name="Hall N."/>
            <person name="Watson M."/>
            <person name="Adriaenssens E.M."/>
            <person name="Foster-Nyarko E."/>
            <person name="Jarju S."/>
            <person name="Secka A."/>
            <person name="Antonio M."/>
            <person name="Oren A."/>
            <person name="Chaudhuri R.R."/>
            <person name="La Ragione R."/>
            <person name="Hildebrand F."/>
            <person name="Pallen M.J."/>
        </authorList>
    </citation>
    <scope>NUCLEOTIDE SEQUENCE</scope>
    <source>
        <strain evidence="2">CHK197-8231</strain>
    </source>
</reference>
<evidence type="ECO:0000313" key="3">
    <source>
        <dbReference type="Proteomes" id="UP000824087"/>
    </source>
</evidence>
<keyword evidence="2" id="KW-0378">Hydrolase</keyword>
<dbReference type="InterPro" id="IPR036390">
    <property type="entry name" value="WH_DNA-bd_sf"/>
</dbReference>
<feature type="domain" description="NrtR DNA-binding winged helix" evidence="1">
    <location>
        <begin position="154"/>
        <end position="211"/>
    </location>
</feature>
<dbReference type="Gene3D" id="3.90.79.10">
    <property type="entry name" value="Nucleoside Triphosphate Pyrophosphohydrolase"/>
    <property type="match status" value="1"/>
</dbReference>
<dbReference type="InterPro" id="IPR054105">
    <property type="entry name" value="WHD_NrtR"/>
</dbReference>
<dbReference type="PANTHER" id="PTHR43736:SF4">
    <property type="entry name" value="SLR1690 PROTEIN"/>
    <property type="match status" value="1"/>
</dbReference>
<dbReference type="InterPro" id="IPR036388">
    <property type="entry name" value="WH-like_DNA-bd_sf"/>
</dbReference>
<dbReference type="EMBL" id="DVML01000010">
    <property type="protein sequence ID" value="HIU22300.1"/>
    <property type="molecule type" value="Genomic_DNA"/>
</dbReference>
<accession>A0A9D1HVW0</accession>
<protein>
    <submittedName>
        <fullName evidence="2">NUDIX hydrolase</fullName>
    </submittedName>
</protein>
<dbReference type="SUPFAM" id="SSF46785">
    <property type="entry name" value="Winged helix' DNA-binding domain"/>
    <property type="match status" value="1"/>
</dbReference>
<dbReference type="SUPFAM" id="SSF55811">
    <property type="entry name" value="Nudix"/>
    <property type="match status" value="1"/>
</dbReference>
<dbReference type="Pfam" id="PF21906">
    <property type="entry name" value="WHD_NrtR"/>
    <property type="match status" value="1"/>
</dbReference>
<evidence type="ECO:0000313" key="2">
    <source>
        <dbReference type="EMBL" id="HIU22300.1"/>
    </source>
</evidence>
<evidence type="ECO:0000259" key="1">
    <source>
        <dbReference type="Pfam" id="PF21906"/>
    </source>
</evidence>
<dbReference type="Gene3D" id="1.10.10.10">
    <property type="entry name" value="Winged helix-like DNA-binding domain superfamily/Winged helix DNA-binding domain"/>
    <property type="match status" value="1"/>
</dbReference>
<proteinExistence type="predicted"/>
<sequence>MGESELRQKNYVESMLCLLQATHGKVKVFLMRKTKEPYKGYWILPTRYITHDESAEESVQQILEKIGLEKIYFEQGKVFSAVERMPEDRVISISYIGLIDSVTAQLYQGETSLEYGWFDIDALPKIAYDHHLVIKSAIEQLRDKIESLDILKILFPSDFTLPEIQKVCEQILGKTLDRRNFRKKFMQMGLIEYTGYKTEGTNGRPAKLYRFKEERELVSTSMF</sequence>
<dbReference type="PANTHER" id="PTHR43736">
    <property type="entry name" value="ADP-RIBOSE PYROPHOSPHATASE"/>
    <property type="match status" value="1"/>
</dbReference>
<dbReference type="AlphaFoldDB" id="A0A9D1HVW0"/>
<organism evidence="2 3">
    <name type="scientific">Candidatus Fimihabitans intestinipullorum</name>
    <dbReference type="NCBI Taxonomy" id="2840820"/>
    <lineage>
        <taxon>Bacteria</taxon>
        <taxon>Bacillati</taxon>
        <taxon>Mycoplasmatota</taxon>
        <taxon>Mycoplasmatota incertae sedis</taxon>
        <taxon>Candidatus Fimihabitans</taxon>
    </lineage>
</organism>